<evidence type="ECO:0000256" key="8">
    <source>
        <dbReference type="ARBA" id="ARBA00023239"/>
    </source>
</evidence>
<evidence type="ECO:0000256" key="4">
    <source>
        <dbReference type="ARBA" id="ARBA00012320"/>
    </source>
</evidence>
<keyword evidence="7 10" id="KW-0663">Pyridoxal phosphate</keyword>
<dbReference type="Gene3D" id="1.20.1340.10">
    <property type="entry name" value="dopa decarboxylase, N-terminal domain"/>
    <property type="match status" value="1"/>
</dbReference>
<keyword evidence="6" id="KW-0210">Decarboxylase</keyword>
<dbReference type="EC" id="4.1.1.22" evidence="4"/>
<evidence type="ECO:0000256" key="10">
    <source>
        <dbReference type="PIRSR" id="PIRSR602129-50"/>
    </source>
</evidence>
<name>A0A6I8NQM7_ORNAN</name>
<dbReference type="Bgee" id="ENSOANG00000038775">
    <property type="expression patterns" value="Expressed in fibroblast and 2 other cell types or tissues"/>
</dbReference>
<comment type="subunit">
    <text evidence="3">Homodimer.</text>
</comment>
<dbReference type="Ensembl" id="ENSOANT00000074652.1">
    <property type="protein sequence ID" value="ENSOANP00000043221.1"/>
    <property type="gene ID" value="ENSOANG00000038775.1"/>
</dbReference>
<comment type="similarity">
    <text evidence="2">Belongs to the group II decarboxylase family.</text>
</comment>
<dbReference type="GO" id="GO:0004398">
    <property type="term" value="F:histidine decarboxylase activity"/>
    <property type="evidence" value="ECO:0000318"/>
    <property type="project" value="GO_Central"/>
</dbReference>
<dbReference type="CDD" id="cd06450">
    <property type="entry name" value="DOPA_deC_like"/>
    <property type="match status" value="1"/>
</dbReference>
<dbReference type="FunFam" id="1.20.1340.10:FF:000001">
    <property type="entry name" value="Histidine decarboxylase"/>
    <property type="match status" value="1"/>
</dbReference>
<evidence type="ECO:0000256" key="7">
    <source>
        <dbReference type="ARBA" id="ARBA00022898"/>
    </source>
</evidence>
<dbReference type="InterPro" id="IPR002129">
    <property type="entry name" value="PyrdxlP-dep_de-COase"/>
</dbReference>
<dbReference type="Gene3D" id="3.40.640.10">
    <property type="entry name" value="Type I PLP-dependent aspartate aminotransferase-like (Major domain)"/>
    <property type="match status" value="1"/>
</dbReference>
<evidence type="ECO:0000256" key="2">
    <source>
        <dbReference type="ARBA" id="ARBA00009533"/>
    </source>
</evidence>
<dbReference type="InParanoid" id="A0A6I8NQM7"/>
<dbReference type="InterPro" id="IPR015422">
    <property type="entry name" value="PyrdxlP-dep_Trfase_small"/>
</dbReference>
<feature type="region of interest" description="Disordered" evidence="11">
    <location>
        <begin position="584"/>
        <end position="610"/>
    </location>
</feature>
<dbReference type="FunFam" id="3.40.640.10:FF:000025">
    <property type="entry name" value="Histidine decarboxylase"/>
    <property type="match status" value="1"/>
</dbReference>
<evidence type="ECO:0000256" key="6">
    <source>
        <dbReference type="ARBA" id="ARBA00022793"/>
    </source>
</evidence>
<sequence>RERGREERERQSKEMVDYIFRYLSTVRERRVYPNVKPGYMRGQLPERAPDEPDAWDNVFADIERIVMPGVVHWQSPHMHAYFPALNSWPSLLGDMLSDAINCLGFTWASSPANTELELVVIDWLAKMVGLPDHFLHSHPGGRGGGVIQNSVSESTLIALLAARKHKILEMKKSEPHVEESTLNSRLVAYTSNQAHSSVVKAGLIALVHMKLLEVDDDLSLRGETLQREIEKDREKGLVPVWVCATLGTTGVAAFDNLAELGPICAREGIWLHIDAAYAGTAFLCPEHRNFLRGIEFADSFTFNPSKWMMVHFDCTGFWVKDKKKLHQAFGITPDYLKYPNSENTTDFMHWQIPLSRRFRAIKLWFVIRNYGVKNLQAHVRHAVDLAKYFESLVRSDPLFEIPYQRYLGLVVFRLKGDNNRTQKVIEELNRSGRLFVIFLEVREQLIIRFVVTSQYTTRQDVLHDWLVIREAATRVLSRPSWARPAADDRRHPSLASDPYCVAQSAHPPSPGASGDDDPEAFPEVAEQPGPGRVDPGSLDPPEEDCPEEASRQKLPSFLFSYLSGQKKKTVRSLSCSSEPLCGARERPVPVGGHEASPPETVSARPPREMPAAGKRTFKKLIKFHSVPSFPDCGVQCQLELPCCSLQTIL</sequence>
<reference evidence="12 13" key="1">
    <citation type="journal article" date="2008" name="Nature">
        <title>Genome analysis of the platypus reveals unique signatures of evolution.</title>
        <authorList>
            <person name="Warren W.C."/>
            <person name="Hillier L.W."/>
            <person name="Marshall Graves J.A."/>
            <person name="Birney E."/>
            <person name="Ponting C.P."/>
            <person name="Grutzner F."/>
            <person name="Belov K."/>
            <person name="Miller W."/>
            <person name="Clarke L."/>
            <person name="Chinwalla A.T."/>
            <person name="Yang S.P."/>
            <person name="Heger A."/>
            <person name="Locke D.P."/>
            <person name="Miethke P."/>
            <person name="Waters P.D."/>
            <person name="Veyrunes F."/>
            <person name="Fulton L."/>
            <person name="Fulton B."/>
            <person name="Graves T."/>
            <person name="Wallis J."/>
            <person name="Puente X.S."/>
            <person name="Lopez-Otin C."/>
            <person name="Ordonez G.R."/>
            <person name="Eichler E.E."/>
            <person name="Chen L."/>
            <person name="Cheng Z."/>
            <person name="Deakin J.E."/>
            <person name="Alsop A."/>
            <person name="Thompson K."/>
            <person name="Kirby P."/>
            <person name="Papenfuss A.T."/>
            <person name="Wakefield M.J."/>
            <person name="Olender T."/>
            <person name="Lancet D."/>
            <person name="Huttley G.A."/>
            <person name="Smit A.F."/>
            <person name="Pask A."/>
            <person name="Temple-Smith P."/>
            <person name="Batzer M.A."/>
            <person name="Walker J.A."/>
            <person name="Konkel M.K."/>
            <person name="Harris R.S."/>
            <person name="Whittington C.M."/>
            <person name="Wong E.S."/>
            <person name="Gemmell N.J."/>
            <person name="Buschiazzo E."/>
            <person name="Vargas Jentzsch I.M."/>
            <person name="Merkel A."/>
            <person name="Schmitz J."/>
            <person name="Zemann A."/>
            <person name="Churakov G."/>
            <person name="Kriegs J.O."/>
            <person name="Brosius J."/>
            <person name="Murchison E.P."/>
            <person name="Sachidanandam R."/>
            <person name="Smith C."/>
            <person name="Hannon G.J."/>
            <person name="Tsend-Ayush E."/>
            <person name="McMillan D."/>
            <person name="Attenborough R."/>
            <person name="Rens W."/>
            <person name="Ferguson-Smith M."/>
            <person name="Lefevre C.M."/>
            <person name="Sharp J.A."/>
            <person name="Nicholas K.R."/>
            <person name="Ray D.A."/>
            <person name="Kube M."/>
            <person name="Reinhardt R."/>
            <person name="Pringle T.H."/>
            <person name="Taylor J."/>
            <person name="Jones R.C."/>
            <person name="Nixon B."/>
            <person name="Dacheux J.L."/>
            <person name="Niwa H."/>
            <person name="Sekita Y."/>
            <person name="Huang X."/>
            <person name="Stark A."/>
            <person name="Kheradpour P."/>
            <person name="Kellis M."/>
            <person name="Flicek P."/>
            <person name="Chen Y."/>
            <person name="Webber C."/>
            <person name="Hardison R."/>
            <person name="Nelson J."/>
            <person name="Hallsworth-Pepin K."/>
            <person name="Delehaunty K."/>
            <person name="Markovic C."/>
            <person name="Minx P."/>
            <person name="Feng Y."/>
            <person name="Kremitzki C."/>
            <person name="Mitreva M."/>
            <person name="Glasscock J."/>
            <person name="Wylie T."/>
            <person name="Wohldmann P."/>
            <person name="Thiru P."/>
            <person name="Nhan M.N."/>
            <person name="Pohl C.S."/>
            <person name="Smith S.M."/>
            <person name="Hou S."/>
            <person name="Nefedov M."/>
            <person name="de Jong P.J."/>
            <person name="Renfree M.B."/>
            <person name="Mardis E.R."/>
            <person name="Wilson R.K."/>
        </authorList>
    </citation>
    <scope>NUCLEOTIDE SEQUENCE [LARGE SCALE GENOMIC DNA]</scope>
    <source>
        <strain evidence="12 13">Glennie</strain>
    </source>
</reference>
<comment type="cofactor">
    <cofactor evidence="1 10">
        <name>pyridoxal 5'-phosphate</name>
        <dbReference type="ChEBI" id="CHEBI:597326"/>
    </cofactor>
</comment>
<evidence type="ECO:0000313" key="13">
    <source>
        <dbReference type="Proteomes" id="UP000002279"/>
    </source>
</evidence>
<dbReference type="FunCoup" id="A0A6I8NQM7">
    <property type="interactions" value="138"/>
</dbReference>
<dbReference type="GO" id="GO:0001694">
    <property type="term" value="P:histamine biosynthetic process"/>
    <property type="evidence" value="ECO:0000318"/>
    <property type="project" value="GO_Central"/>
</dbReference>
<dbReference type="Proteomes" id="UP000002279">
    <property type="component" value="Chromosome 5"/>
</dbReference>
<dbReference type="GO" id="GO:0006548">
    <property type="term" value="P:L-histidine catabolic process"/>
    <property type="evidence" value="ECO:0000318"/>
    <property type="project" value="GO_Central"/>
</dbReference>
<dbReference type="InterPro" id="IPR015421">
    <property type="entry name" value="PyrdxlP-dep_Trfase_major"/>
</dbReference>
<dbReference type="GO" id="GO:0030170">
    <property type="term" value="F:pyridoxal phosphate binding"/>
    <property type="evidence" value="ECO:0007669"/>
    <property type="project" value="InterPro"/>
</dbReference>
<evidence type="ECO:0000313" key="12">
    <source>
        <dbReference type="Ensembl" id="ENSOANP00000043221.1"/>
    </source>
</evidence>
<evidence type="ECO:0000256" key="5">
    <source>
        <dbReference type="ARBA" id="ARBA00022584"/>
    </source>
</evidence>
<dbReference type="SUPFAM" id="SSF53383">
    <property type="entry name" value="PLP-dependent transferases"/>
    <property type="match status" value="1"/>
</dbReference>
<proteinExistence type="inferred from homology"/>
<dbReference type="Pfam" id="PF00282">
    <property type="entry name" value="Pyridoxal_deC"/>
    <property type="match status" value="1"/>
</dbReference>
<evidence type="ECO:0000256" key="9">
    <source>
        <dbReference type="ARBA" id="ARBA00039946"/>
    </source>
</evidence>
<dbReference type="GO" id="GO:0005737">
    <property type="term" value="C:cytoplasm"/>
    <property type="evidence" value="ECO:0000318"/>
    <property type="project" value="GO_Central"/>
</dbReference>
<accession>A0A6I8NQM7</accession>
<reference evidence="12" key="3">
    <citation type="submission" date="2025-09" db="UniProtKB">
        <authorList>
            <consortium name="Ensembl"/>
        </authorList>
    </citation>
    <scope>IDENTIFICATION</scope>
    <source>
        <strain evidence="12">Glennie</strain>
    </source>
</reference>
<dbReference type="PROSITE" id="PS00392">
    <property type="entry name" value="DDC_GAD_HDC_YDC"/>
    <property type="match status" value="1"/>
</dbReference>
<keyword evidence="13" id="KW-1185">Reference proteome</keyword>
<evidence type="ECO:0000256" key="3">
    <source>
        <dbReference type="ARBA" id="ARBA00011738"/>
    </source>
</evidence>
<dbReference type="AlphaFoldDB" id="A0A6I8NQM7"/>
<dbReference type="PANTHER" id="PTHR11999:SF68">
    <property type="entry name" value="HISTIDINE DECARBOXYLASE"/>
    <property type="match status" value="1"/>
</dbReference>
<dbReference type="Gene3D" id="3.90.1150.10">
    <property type="entry name" value="Aspartate Aminotransferase, domain 1"/>
    <property type="match status" value="1"/>
</dbReference>
<dbReference type="OMA" id="ERDPSHY"/>
<keyword evidence="8" id="KW-0456">Lyase</keyword>
<feature type="region of interest" description="Disordered" evidence="11">
    <location>
        <begin position="479"/>
        <end position="549"/>
    </location>
</feature>
<protein>
    <recommendedName>
        <fullName evidence="9">Histidine decarboxylase</fullName>
        <ecNumber evidence="4">4.1.1.22</ecNumber>
    </recommendedName>
</protein>
<evidence type="ECO:0000256" key="11">
    <source>
        <dbReference type="SAM" id="MobiDB-lite"/>
    </source>
</evidence>
<evidence type="ECO:0000256" key="1">
    <source>
        <dbReference type="ARBA" id="ARBA00001933"/>
    </source>
</evidence>
<dbReference type="PRINTS" id="PR00800">
    <property type="entry name" value="YHDCRBOXLASE"/>
</dbReference>
<organism evidence="12 13">
    <name type="scientific">Ornithorhynchus anatinus</name>
    <name type="common">Duckbill platypus</name>
    <dbReference type="NCBI Taxonomy" id="9258"/>
    <lineage>
        <taxon>Eukaryota</taxon>
        <taxon>Metazoa</taxon>
        <taxon>Chordata</taxon>
        <taxon>Craniata</taxon>
        <taxon>Vertebrata</taxon>
        <taxon>Euteleostomi</taxon>
        <taxon>Mammalia</taxon>
        <taxon>Monotremata</taxon>
        <taxon>Ornithorhynchidae</taxon>
        <taxon>Ornithorhynchus</taxon>
    </lineage>
</organism>
<dbReference type="InterPro" id="IPR015424">
    <property type="entry name" value="PyrdxlP-dep_Trfase"/>
</dbReference>
<gene>
    <name evidence="12" type="primary">HDC</name>
</gene>
<dbReference type="GeneTree" id="ENSGT00940000157938"/>
<feature type="modified residue" description="N6-(pyridoxal phosphate)lysine" evidence="10">
    <location>
        <position position="306"/>
    </location>
</feature>
<dbReference type="InterPro" id="IPR010977">
    <property type="entry name" value="Aromatic_deC"/>
</dbReference>
<dbReference type="GO" id="GO:0042423">
    <property type="term" value="P:catecholamine biosynthetic process"/>
    <property type="evidence" value="ECO:0007669"/>
    <property type="project" value="UniProtKB-KW"/>
</dbReference>
<reference evidence="12" key="2">
    <citation type="submission" date="2025-08" db="UniProtKB">
        <authorList>
            <consortium name="Ensembl"/>
        </authorList>
    </citation>
    <scope>IDENTIFICATION</scope>
    <source>
        <strain evidence="12">Glennie</strain>
    </source>
</reference>
<dbReference type="InterPro" id="IPR021115">
    <property type="entry name" value="Pyridoxal-P_BS"/>
</dbReference>
<dbReference type="PANTHER" id="PTHR11999">
    <property type="entry name" value="GROUP II PYRIDOXAL-5-PHOSPHATE DECARBOXYLASE"/>
    <property type="match status" value="1"/>
</dbReference>
<keyword evidence="5" id="KW-0127">Catecholamine biosynthesis</keyword>